<comment type="caution">
    <text evidence="1">The sequence shown here is derived from an EMBL/GenBank/DDBJ whole genome shotgun (WGS) entry which is preliminary data.</text>
</comment>
<gene>
    <name evidence="1" type="ORF">HO133_005420</name>
</gene>
<dbReference type="EMBL" id="JACCJB010000021">
    <property type="protein sequence ID" value="KAF6218877.1"/>
    <property type="molecule type" value="Genomic_DNA"/>
</dbReference>
<evidence type="ECO:0008006" key="3">
    <source>
        <dbReference type="Google" id="ProtNLM"/>
    </source>
</evidence>
<accession>A0A8H6C8I9</accession>
<reference evidence="1 2" key="1">
    <citation type="journal article" date="2020" name="Genomics">
        <title>Complete, high-quality genomes from long-read metagenomic sequencing of two wolf lichen thalli reveals enigmatic genome architecture.</title>
        <authorList>
            <person name="McKenzie S.K."/>
            <person name="Walston R.F."/>
            <person name="Allen J.L."/>
        </authorList>
    </citation>
    <scope>NUCLEOTIDE SEQUENCE [LARGE SCALE GENOMIC DNA]</scope>
    <source>
        <strain evidence="1">WasteWater1</strain>
    </source>
</reference>
<sequence>MTEEDMMRYFQDAGLDIADFDITPSHIRGARITKKAHQTSLSEEGETMGRIFEKAHLKITDFLVRLSPTGTGLTVVPAKSTPIRPTSAAICFSDLPGDILYTVAEHCDRHDLLRFCLASKATVEASVPHIYRYVDLSTHNRGLVDCYGYEPRKNLALYGPREEHSDSVRCINIPVNMISRQETFIKTLMNRAEYRKYVQVLIWTFLPPTGHWRRFSNDVAKPAFWDLMRYLDNVRKFDLADLSQHWSTVSPRPSLLQGPYFPNASAVRLLGVMEPVIAASILSTIDPTKLVSLTLDNVQCCGKAPYGTVFAPVPGSRPSPFKGDTKAILPQYRKWWSADSDFVWPGLMRGLLKHLTGRCTGLKSLSLRKVGDRNVEECDLLRGMNECFLLAEWSAFIQSVSGTLEEFRFEQGPRQERQFDTSIRVHPVRMMDRLFGSTVFPVLLAGPWPRLKMMEVRGVRSWIGHGMRLRKVKIEEQYEGVPFVVSLEDQLKAAVGRGVSVIVEGKGRTFDLVGRPGLCGTRMS</sequence>
<dbReference type="AlphaFoldDB" id="A0A8H6C8I9"/>
<evidence type="ECO:0000313" key="1">
    <source>
        <dbReference type="EMBL" id="KAF6218877.1"/>
    </source>
</evidence>
<proteinExistence type="predicted"/>
<evidence type="ECO:0000313" key="2">
    <source>
        <dbReference type="Proteomes" id="UP000593566"/>
    </source>
</evidence>
<dbReference type="RefSeq" id="XP_037148312.1">
    <property type="nucleotide sequence ID" value="XM_037296330.1"/>
</dbReference>
<keyword evidence="2" id="KW-1185">Reference proteome</keyword>
<name>A0A8H6C8I9_9LECA</name>
<dbReference type="GeneID" id="59333826"/>
<dbReference type="Proteomes" id="UP000593566">
    <property type="component" value="Unassembled WGS sequence"/>
</dbReference>
<organism evidence="1 2">
    <name type="scientific">Letharia lupina</name>
    <dbReference type="NCBI Taxonomy" id="560253"/>
    <lineage>
        <taxon>Eukaryota</taxon>
        <taxon>Fungi</taxon>
        <taxon>Dikarya</taxon>
        <taxon>Ascomycota</taxon>
        <taxon>Pezizomycotina</taxon>
        <taxon>Lecanoromycetes</taxon>
        <taxon>OSLEUM clade</taxon>
        <taxon>Lecanoromycetidae</taxon>
        <taxon>Lecanorales</taxon>
        <taxon>Lecanorineae</taxon>
        <taxon>Parmeliaceae</taxon>
        <taxon>Letharia</taxon>
    </lineage>
</organism>
<protein>
    <recommendedName>
        <fullName evidence="3">F-box domain-containing protein</fullName>
    </recommendedName>
</protein>